<dbReference type="PANTHER" id="PTHR43364:SF4">
    <property type="entry name" value="NAD(P)-LINKED OXIDOREDUCTASE SUPERFAMILY PROTEIN"/>
    <property type="match status" value="1"/>
</dbReference>
<dbReference type="OrthoDB" id="9768793at2"/>
<keyword evidence="1" id="KW-0560">Oxidoreductase</keyword>
<evidence type="ECO:0000259" key="2">
    <source>
        <dbReference type="Pfam" id="PF00248"/>
    </source>
</evidence>
<dbReference type="Proteomes" id="UP000294558">
    <property type="component" value="Unassembled WGS sequence"/>
</dbReference>
<dbReference type="InterPro" id="IPR023210">
    <property type="entry name" value="NADP_OxRdtase_dom"/>
</dbReference>
<organism evidence="3 4">
    <name type="scientific">Ilumatobacter fluminis</name>
    <dbReference type="NCBI Taxonomy" id="467091"/>
    <lineage>
        <taxon>Bacteria</taxon>
        <taxon>Bacillati</taxon>
        <taxon>Actinomycetota</taxon>
        <taxon>Acidimicrobiia</taxon>
        <taxon>Acidimicrobiales</taxon>
        <taxon>Ilumatobacteraceae</taxon>
        <taxon>Ilumatobacter</taxon>
    </lineage>
</organism>
<sequence>MEHRSLGVLEVGVVGLGCNNFGGRIDADQTQAVVDAAIAAGIDYFDTAESYGSGTSEELLGRALGARRSEVLIATKWGHTASLTDGERGGDPVQIRRRLEASLTRLDTDYVDHFQLHRPDPDTPIADTLGCLAELRNEGKIREIGITAATAQQLREAFDVGAELGLRSWPSVQNHYSVLTRDPEHDGVFDACAELGIAFVPYFPLESGLLTGKYRAGSERPEGARLTVWGDRAANFIDDDKLAVVERLIEFAADHGRTLLDLAISWHTSHPLVATVIAGATTAGQIDANVAAAGWHLTDADRADVDAIVATGPE</sequence>
<evidence type="ECO:0000313" key="3">
    <source>
        <dbReference type="EMBL" id="TDT16317.1"/>
    </source>
</evidence>
<dbReference type="Gene3D" id="3.20.20.100">
    <property type="entry name" value="NADP-dependent oxidoreductase domain"/>
    <property type="match status" value="1"/>
</dbReference>
<accession>A0A4R7HYL4</accession>
<feature type="domain" description="NADP-dependent oxidoreductase" evidence="2">
    <location>
        <begin position="14"/>
        <end position="309"/>
    </location>
</feature>
<comment type="caution">
    <text evidence="3">The sequence shown here is derived from an EMBL/GenBank/DDBJ whole genome shotgun (WGS) entry which is preliminary data.</text>
</comment>
<dbReference type="GO" id="GO:0005829">
    <property type="term" value="C:cytosol"/>
    <property type="evidence" value="ECO:0007669"/>
    <property type="project" value="TreeGrafter"/>
</dbReference>
<dbReference type="InterPro" id="IPR050523">
    <property type="entry name" value="AKR_Detox_Biosynth"/>
</dbReference>
<gene>
    <name evidence="3" type="ORF">BDK89_1901</name>
</gene>
<dbReference type="InterPro" id="IPR020471">
    <property type="entry name" value="AKR"/>
</dbReference>
<dbReference type="InterPro" id="IPR036812">
    <property type="entry name" value="NAD(P)_OxRdtase_dom_sf"/>
</dbReference>
<evidence type="ECO:0000313" key="4">
    <source>
        <dbReference type="Proteomes" id="UP000294558"/>
    </source>
</evidence>
<dbReference type="Pfam" id="PF00248">
    <property type="entry name" value="Aldo_ket_red"/>
    <property type="match status" value="1"/>
</dbReference>
<dbReference type="RefSeq" id="WP_133868709.1">
    <property type="nucleotide sequence ID" value="NZ_SOAU01000001.1"/>
</dbReference>
<name>A0A4R7HYL4_9ACTN</name>
<dbReference type="AlphaFoldDB" id="A0A4R7HYL4"/>
<dbReference type="PANTHER" id="PTHR43364">
    <property type="entry name" value="NADH-SPECIFIC METHYLGLYOXAL REDUCTASE-RELATED"/>
    <property type="match status" value="1"/>
</dbReference>
<dbReference type="EMBL" id="SOAU01000001">
    <property type="protein sequence ID" value="TDT16317.1"/>
    <property type="molecule type" value="Genomic_DNA"/>
</dbReference>
<keyword evidence="4" id="KW-1185">Reference proteome</keyword>
<protein>
    <submittedName>
        <fullName evidence="3">Aryl-alcohol dehydrogenase-like predicted oxidoreductase</fullName>
    </submittedName>
</protein>
<dbReference type="GO" id="GO:0016491">
    <property type="term" value="F:oxidoreductase activity"/>
    <property type="evidence" value="ECO:0007669"/>
    <property type="project" value="UniProtKB-KW"/>
</dbReference>
<evidence type="ECO:0000256" key="1">
    <source>
        <dbReference type="ARBA" id="ARBA00023002"/>
    </source>
</evidence>
<dbReference type="PRINTS" id="PR00069">
    <property type="entry name" value="ALDKETRDTASE"/>
</dbReference>
<reference evidence="3 4" key="1">
    <citation type="submission" date="2019-03" db="EMBL/GenBank/DDBJ databases">
        <title>Sequencing the genomes of 1000 actinobacteria strains.</title>
        <authorList>
            <person name="Klenk H.-P."/>
        </authorList>
    </citation>
    <scope>NUCLEOTIDE SEQUENCE [LARGE SCALE GENOMIC DNA]</scope>
    <source>
        <strain evidence="3 4">DSM 18936</strain>
    </source>
</reference>
<proteinExistence type="predicted"/>
<dbReference type="SUPFAM" id="SSF51430">
    <property type="entry name" value="NAD(P)-linked oxidoreductase"/>
    <property type="match status" value="1"/>
</dbReference>